<dbReference type="PROSITE" id="PS00383">
    <property type="entry name" value="TYR_PHOSPHATASE_1"/>
    <property type="match status" value="1"/>
</dbReference>
<dbReference type="SMART" id="SM00195">
    <property type="entry name" value="DSPc"/>
    <property type="match status" value="1"/>
</dbReference>
<dbReference type="PANTHER" id="PTHR31126">
    <property type="entry name" value="TYROSINE-PROTEIN PHOSPHATASE"/>
    <property type="match status" value="1"/>
</dbReference>
<proteinExistence type="inferred from homology"/>
<keyword evidence="3" id="KW-0904">Protein phosphatase</keyword>
<name>A0AAW8Z0Y9_9GAMM</name>
<organism evidence="5 6">
    <name type="scientific">Acinetobacter indicus</name>
    <dbReference type="NCBI Taxonomy" id="756892"/>
    <lineage>
        <taxon>Bacteria</taxon>
        <taxon>Pseudomonadati</taxon>
        <taxon>Pseudomonadota</taxon>
        <taxon>Gammaproteobacteria</taxon>
        <taxon>Moraxellales</taxon>
        <taxon>Moraxellaceae</taxon>
        <taxon>Acinetobacter</taxon>
    </lineage>
</organism>
<dbReference type="Pfam" id="PF00782">
    <property type="entry name" value="DSPc"/>
    <property type="match status" value="1"/>
</dbReference>
<comment type="caution">
    <text evidence="5">The sequence shown here is derived from an EMBL/GenBank/DDBJ whole genome shotgun (WGS) entry which is preliminary data.</text>
</comment>
<evidence type="ECO:0000313" key="6">
    <source>
        <dbReference type="Proteomes" id="UP001284654"/>
    </source>
</evidence>
<evidence type="ECO:0000256" key="3">
    <source>
        <dbReference type="ARBA" id="ARBA00022912"/>
    </source>
</evidence>
<dbReference type="PROSITE" id="PS50056">
    <property type="entry name" value="TYR_PHOSPHATASE_2"/>
    <property type="match status" value="1"/>
</dbReference>
<dbReference type="AlphaFoldDB" id="A0AAW8Z0Y9"/>
<evidence type="ECO:0000259" key="4">
    <source>
        <dbReference type="PROSITE" id="PS50056"/>
    </source>
</evidence>
<dbReference type="Gene3D" id="3.90.190.10">
    <property type="entry name" value="Protein tyrosine phosphatase superfamily"/>
    <property type="match status" value="1"/>
</dbReference>
<evidence type="ECO:0000313" key="5">
    <source>
        <dbReference type="EMBL" id="MDV4316504.1"/>
    </source>
</evidence>
<sequence length="195" mass="22310">MPKNLLALVLTCICCTGCMTTPALPEQQRPSAWAQPLDAQHNFYQVSPMLFRSEQPDQQLAALLQQHEIDVVINLRPKATEAEPLQQHGLQSVHLPIHTWAIDREDLLQVMQQIQTAQAQQQKVLIHCYHGADRTGASVAMYRIIFEHWPVEQALAEMKYGGFGFHPIWVNIDALFRPENIKWIRQQLSNPSDEN</sequence>
<dbReference type="InterPro" id="IPR016130">
    <property type="entry name" value="Tyr_Pase_AS"/>
</dbReference>
<dbReference type="RefSeq" id="WP_168408836.1">
    <property type="nucleotide sequence ID" value="NZ_JAAZRF010000025.1"/>
</dbReference>
<dbReference type="InterPro" id="IPR020422">
    <property type="entry name" value="TYR_PHOSPHATASE_DUAL_dom"/>
</dbReference>
<dbReference type="EMBL" id="JAWJYY010000001">
    <property type="protein sequence ID" value="MDV4316504.1"/>
    <property type="molecule type" value="Genomic_DNA"/>
</dbReference>
<evidence type="ECO:0000256" key="2">
    <source>
        <dbReference type="ARBA" id="ARBA00022801"/>
    </source>
</evidence>
<gene>
    <name evidence="5" type="ORF">MSG88_12250</name>
</gene>
<dbReference type="InterPro" id="IPR000340">
    <property type="entry name" value="Dual-sp_phosphatase_cat-dom"/>
</dbReference>
<evidence type="ECO:0000256" key="1">
    <source>
        <dbReference type="ARBA" id="ARBA00009580"/>
    </source>
</evidence>
<dbReference type="PANTHER" id="PTHR31126:SF72">
    <property type="entry name" value="DUAL SPECIFICITY PROTEIN PHOSPHATASE TPBA"/>
    <property type="match status" value="1"/>
</dbReference>
<keyword evidence="2" id="KW-0378">Hydrolase</keyword>
<dbReference type="InterPro" id="IPR029021">
    <property type="entry name" value="Prot-tyrosine_phosphatase-like"/>
</dbReference>
<protein>
    <submittedName>
        <fullName evidence="5">Dual specificity protein phosphatase family protein</fullName>
    </submittedName>
</protein>
<dbReference type="GO" id="GO:0004721">
    <property type="term" value="F:phosphoprotein phosphatase activity"/>
    <property type="evidence" value="ECO:0007669"/>
    <property type="project" value="UniProtKB-KW"/>
</dbReference>
<accession>A0AAW8Z0Y9</accession>
<reference evidence="5" key="1">
    <citation type="submission" date="2023-10" db="EMBL/GenBank/DDBJ databases">
        <authorList>
            <person name="Sykes E.M.E."/>
            <person name="Khan I.U.H."/>
            <person name="Kumar A."/>
        </authorList>
    </citation>
    <scope>NUCLEOTIDE SEQUENCE</scope>
    <source>
        <strain evidence="5">IK5</strain>
    </source>
</reference>
<feature type="domain" description="Tyrosine specific protein phosphatases" evidence="4">
    <location>
        <begin position="105"/>
        <end position="159"/>
    </location>
</feature>
<dbReference type="InterPro" id="IPR000387">
    <property type="entry name" value="Tyr_Pase_dom"/>
</dbReference>
<dbReference type="Proteomes" id="UP001284654">
    <property type="component" value="Unassembled WGS sequence"/>
</dbReference>
<comment type="similarity">
    <text evidence="1">Belongs to the protein-tyrosine phosphatase family.</text>
</comment>
<dbReference type="SUPFAM" id="SSF52799">
    <property type="entry name" value="(Phosphotyrosine protein) phosphatases II"/>
    <property type="match status" value="1"/>
</dbReference>